<gene>
    <name evidence="1" type="ORF">LG632_10340</name>
</gene>
<evidence type="ECO:0000313" key="2">
    <source>
        <dbReference type="Proteomes" id="UP001199054"/>
    </source>
</evidence>
<sequence>MNTAEIIEYRIGRLRDRLALEDEAELGVHVEMHGARAVVRGHVNDEHARSAILIVVAEELAGLDWYADLVVSRPTPPDYAEELA</sequence>
<accession>A0ABS8B5C0</accession>
<comment type="caution">
    <text evidence="1">The sequence shown here is derived from an EMBL/GenBank/DDBJ whole genome shotgun (WGS) entry which is preliminary data.</text>
</comment>
<dbReference type="RefSeq" id="WP_226726613.1">
    <property type="nucleotide sequence ID" value="NZ_JAJAUY010000028.1"/>
</dbReference>
<organism evidence="1 2">
    <name type="scientific">Streptomyces antimicrobicus</name>
    <dbReference type="NCBI Taxonomy" id="2883108"/>
    <lineage>
        <taxon>Bacteria</taxon>
        <taxon>Bacillati</taxon>
        <taxon>Actinomycetota</taxon>
        <taxon>Actinomycetes</taxon>
        <taxon>Kitasatosporales</taxon>
        <taxon>Streptomycetaceae</taxon>
        <taxon>Streptomyces</taxon>
    </lineage>
</organism>
<reference evidence="1 2" key="1">
    <citation type="submission" date="2021-10" db="EMBL/GenBank/DDBJ databases">
        <title>Streptomyces sp. strain SMC 277, a novel streptomycete isolated from soil.</title>
        <authorList>
            <person name="Chanama M."/>
        </authorList>
    </citation>
    <scope>NUCLEOTIDE SEQUENCE [LARGE SCALE GENOMIC DNA]</scope>
    <source>
        <strain evidence="1 2">SMC 277</strain>
    </source>
</reference>
<protein>
    <recommendedName>
        <fullName evidence="3">BON domain-containing protein</fullName>
    </recommendedName>
</protein>
<dbReference type="EMBL" id="JAJAUY010000028">
    <property type="protein sequence ID" value="MCB5179778.1"/>
    <property type="molecule type" value="Genomic_DNA"/>
</dbReference>
<evidence type="ECO:0000313" key="1">
    <source>
        <dbReference type="EMBL" id="MCB5179778.1"/>
    </source>
</evidence>
<proteinExistence type="predicted"/>
<keyword evidence="2" id="KW-1185">Reference proteome</keyword>
<name>A0ABS8B5C0_9ACTN</name>
<dbReference type="Proteomes" id="UP001199054">
    <property type="component" value="Unassembled WGS sequence"/>
</dbReference>
<evidence type="ECO:0008006" key="3">
    <source>
        <dbReference type="Google" id="ProtNLM"/>
    </source>
</evidence>